<comment type="caution">
    <text evidence="3">The sequence shown here is derived from an EMBL/GenBank/DDBJ whole genome shotgun (WGS) entry which is preliminary data.</text>
</comment>
<accession>A0AAV6J837</accession>
<evidence type="ECO:0000313" key="4">
    <source>
        <dbReference type="Proteomes" id="UP000823749"/>
    </source>
</evidence>
<keyword evidence="1" id="KW-0175">Coiled coil</keyword>
<gene>
    <name evidence="3" type="ORF">RHGRI_023649</name>
</gene>
<evidence type="ECO:0000313" key="3">
    <source>
        <dbReference type="EMBL" id="KAG5535937.1"/>
    </source>
</evidence>
<dbReference type="EMBL" id="JACTNZ010000008">
    <property type="protein sequence ID" value="KAG5535937.1"/>
    <property type="molecule type" value="Genomic_DNA"/>
</dbReference>
<evidence type="ECO:0000256" key="1">
    <source>
        <dbReference type="SAM" id="Coils"/>
    </source>
</evidence>
<keyword evidence="4" id="KW-1185">Reference proteome</keyword>
<organism evidence="3 4">
    <name type="scientific">Rhododendron griersonianum</name>
    <dbReference type="NCBI Taxonomy" id="479676"/>
    <lineage>
        <taxon>Eukaryota</taxon>
        <taxon>Viridiplantae</taxon>
        <taxon>Streptophyta</taxon>
        <taxon>Embryophyta</taxon>
        <taxon>Tracheophyta</taxon>
        <taxon>Spermatophyta</taxon>
        <taxon>Magnoliopsida</taxon>
        <taxon>eudicotyledons</taxon>
        <taxon>Gunneridae</taxon>
        <taxon>Pentapetalae</taxon>
        <taxon>asterids</taxon>
        <taxon>Ericales</taxon>
        <taxon>Ericaceae</taxon>
        <taxon>Ericoideae</taxon>
        <taxon>Rhodoreae</taxon>
        <taxon>Rhododendron</taxon>
    </lineage>
</organism>
<dbReference type="Proteomes" id="UP000823749">
    <property type="component" value="Chromosome 8"/>
</dbReference>
<dbReference type="AlphaFoldDB" id="A0AAV6J837"/>
<sequence>MTVPEFTGINKGPEEENLQPISSFAFLSLNPQGFIFQITWLDLEIHNTRSVYHDDSPRVCEEWLQIIATSVLMMLSSWATASSHNMADNQQAPPPANLMDEFARRMVKLIAELKKDHQAELWALRSEIRQLRAQLVDVEAASRPYLARTWDDLTAVLSAHVAKSPPEGGFPYRLTFGTMRIRNDPHFVPQMKETPGEELTPELVMLAMSLIRQTLYRVENEPKYEVHSRSYLARTSDPFTLTPTNIVEFFGESEDSESQVQEDKAPLFNPLKGSLEKSSK</sequence>
<feature type="coiled-coil region" evidence="1">
    <location>
        <begin position="114"/>
        <end position="141"/>
    </location>
</feature>
<protein>
    <submittedName>
        <fullName evidence="3">Uncharacterized protein</fullName>
    </submittedName>
</protein>
<evidence type="ECO:0000256" key="2">
    <source>
        <dbReference type="SAM" id="MobiDB-lite"/>
    </source>
</evidence>
<name>A0AAV6J837_9ERIC</name>
<feature type="region of interest" description="Disordered" evidence="2">
    <location>
        <begin position="252"/>
        <end position="280"/>
    </location>
</feature>
<reference evidence="3" key="1">
    <citation type="submission" date="2020-08" db="EMBL/GenBank/DDBJ databases">
        <title>Plant Genome Project.</title>
        <authorList>
            <person name="Zhang R.-G."/>
        </authorList>
    </citation>
    <scope>NUCLEOTIDE SEQUENCE</scope>
    <source>
        <strain evidence="3">WSP0</strain>
        <tissue evidence="3">Leaf</tissue>
    </source>
</reference>
<proteinExistence type="predicted"/>